<keyword evidence="3" id="KW-1185">Reference proteome</keyword>
<feature type="transmembrane region" description="Helical" evidence="1">
    <location>
        <begin position="70"/>
        <end position="88"/>
    </location>
</feature>
<sequence length="133" mass="15167">MKTKQPLTKSFFCAIIITLLFFVVFSAQGNDSFNQTMGILVGIPITFICTMLYCLTIMFFERVEVIAPSFIYRFAVPFSFCCVASILICNLNDIPVVENFQQFSFLEYWQEISIPVLVLFTINMIIAGILSIE</sequence>
<gene>
    <name evidence="2" type="ORF">FLA105534_04373</name>
</gene>
<dbReference type="EMBL" id="CADCSU010000170">
    <property type="protein sequence ID" value="CAA9203007.1"/>
    <property type="molecule type" value="Genomic_DNA"/>
</dbReference>
<keyword evidence="1" id="KW-0812">Transmembrane</keyword>
<organism evidence="2 3">
    <name type="scientific">Flavobacterium bizetiae</name>
    <dbReference type="NCBI Taxonomy" id="2704140"/>
    <lineage>
        <taxon>Bacteria</taxon>
        <taxon>Pseudomonadati</taxon>
        <taxon>Bacteroidota</taxon>
        <taxon>Flavobacteriia</taxon>
        <taxon>Flavobacteriales</taxon>
        <taxon>Flavobacteriaceae</taxon>
        <taxon>Flavobacterium</taxon>
    </lineage>
</organism>
<keyword evidence="1" id="KW-1133">Transmembrane helix</keyword>
<dbReference type="RefSeq" id="WP_173972878.1">
    <property type="nucleotide sequence ID" value="NZ_CADCSU010000170.1"/>
</dbReference>
<dbReference type="Proteomes" id="UP000479938">
    <property type="component" value="Unassembled WGS sequence"/>
</dbReference>
<name>A0A6J4GVT7_9FLAO</name>
<reference evidence="2 3" key="1">
    <citation type="submission" date="2020-02" db="EMBL/GenBank/DDBJ databases">
        <authorList>
            <person name="Criscuolo A."/>
        </authorList>
    </citation>
    <scope>NUCLEOTIDE SEQUENCE [LARGE SCALE GENOMIC DNA]</scope>
    <source>
        <strain evidence="2">CIP105534</strain>
    </source>
</reference>
<protein>
    <submittedName>
        <fullName evidence="2">Uncharacterized protein</fullName>
    </submittedName>
</protein>
<feature type="transmembrane region" description="Helical" evidence="1">
    <location>
        <begin position="36"/>
        <end position="58"/>
    </location>
</feature>
<dbReference type="AlphaFoldDB" id="A0A6J4GVT7"/>
<proteinExistence type="predicted"/>
<feature type="transmembrane region" description="Helical" evidence="1">
    <location>
        <begin position="108"/>
        <end position="132"/>
    </location>
</feature>
<keyword evidence="1" id="KW-0472">Membrane</keyword>
<evidence type="ECO:0000313" key="3">
    <source>
        <dbReference type="Proteomes" id="UP000479938"/>
    </source>
</evidence>
<evidence type="ECO:0000256" key="1">
    <source>
        <dbReference type="SAM" id="Phobius"/>
    </source>
</evidence>
<evidence type="ECO:0000313" key="2">
    <source>
        <dbReference type="EMBL" id="CAA9203007.1"/>
    </source>
</evidence>
<accession>A0A6J4GVT7</accession>